<reference evidence="3 4" key="1">
    <citation type="submission" date="2015-01" db="EMBL/GenBank/DDBJ databases">
        <title>The Genome Sequence of Exophiala sideris CBS121828.</title>
        <authorList>
            <consortium name="The Broad Institute Genomics Platform"/>
            <person name="Cuomo C."/>
            <person name="de Hoog S."/>
            <person name="Gorbushina A."/>
            <person name="Stielow B."/>
            <person name="Teixiera M."/>
            <person name="Abouelleil A."/>
            <person name="Chapman S.B."/>
            <person name="Priest M."/>
            <person name="Young S.K."/>
            <person name="Wortman J."/>
            <person name="Nusbaum C."/>
            <person name="Birren B."/>
        </authorList>
    </citation>
    <scope>NUCLEOTIDE SEQUENCE [LARGE SCALE GENOMIC DNA]</scope>
    <source>
        <strain evidence="3 4">CBS 121828</strain>
    </source>
</reference>
<dbReference type="GO" id="GO:0004519">
    <property type="term" value="F:endonuclease activity"/>
    <property type="evidence" value="ECO:0007669"/>
    <property type="project" value="InterPro"/>
</dbReference>
<dbReference type="Proteomes" id="UP000053599">
    <property type="component" value="Unassembled WGS sequence"/>
</dbReference>
<feature type="compositionally biased region" description="Polar residues" evidence="1">
    <location>
        <begin position="100"/>
        <end position="111"/>
    </location>
</feature>
<name>A0A0D1YF56_9EURO</name>
<sequence length="767" mass="86968">MSYKINRSKNLGIRVERGTGRIVDFEERPAPVSAPYGSDQSSRRAQKEFRERDDQILREWSEATRTAGLSRGKVYDELSSLRPAHSAQAWESRSRREHQVANSSLSTSQSFDAPFPNLDKIDPLYVPPPGVGPDNLPAALTYSDLRVDIQKSLLNLLALEGEDELIGLITQEWFLAALQEYKQHTTTDLMTVDRENDPLESLRGRSEHAFKISLALDAVQNHGSRFCGEHIDKAAWSLDDHEIRFIVRVAVDAGMSDCVWQDVGPLSEHPRRWETLCYRTFWLLSWVRFIHQVSTAQGRDAERLDSRKKHWLQVIQNARRRGAYREHKTPWYALAAETETAQMAGKEDVPNDSTVLPVPPLIPGPLTTLKSVAIKPDDDESLDAMPDGLDSIDTETGPSPLELLTPPHYTMPASKNKNEEKCASWLLQHTRDVFLNEIDYLLQSYGVTREHRGTCVLIPSDLKRTAPQEILPQLSSMSLPFNDEDDRRLTSSIDGHEVLAARGIAWFYSSWPRRGIDLDQFNSIKEKGPYVDMQGSHLCSQAFCILPGHIEWESRLKNMSRNKCQNFAKNLRSYGSQIPKHCIHHDPPCLMQHAALTAYEAFCIQMSLFCVANDLEVPELPRPTDHSFPTFETRLPLSMPCCETALQADPEALVAASNNSATTAEKLLFTCALSCSSRRWIQITSYWAHLISDHATNAEDKVIEEIQCSARRYKEFAESRHYDNSIRKTATWTKIEQALAGNFTIEVVKSWRLEKSTVYSGRQGHRA</sequence>
<feature type="compositionally biased region" description="Basic and acidic residues" evidence="1">
    <location>
        <begin position="41"/>
        <end position="51"/>
    </location>
</feature>
<dbReference type="InterPro" id="IPR044925">
    <property type="entry name" value="His-Me_finger_sf"/>
</dbReference>
<dbReference type="OrthoDB" id="4161214at2759"/>
<dbReference type="InterPro" id="IPR008704">
    <property type="entry name" value="Endonuclease_Zinc-binding_loop"/>
</dbReference>
<protein>
    <recommendedName>
        <fullName evidence="2">Zinc-binding loop region of homing endonuclease domain-containing protein</fullName>
    </recommendedName>
</protein>
<dbReference type="HOGENOM" id="CLU_331754_0_0_1"/>
<organism evidence="3 4">
    <name type="scientific">Exophiala sideris</name>
    <dbReference type="NCBI Taxonomy" id="1016849"/>
    <lineage>
        <taxon>Eukaryota</taxon>
        <taxon>Fungi</taxon>
        <taxon>Dikarya</taxon>
        <taxon>Ascomycota</taxon>
        <taxon>Pezizomycotina</taxon>
        <taxon>Eurotiomycetes</taxon>
        <taxon>Chaetothyriomycetidae</taxon>
        <taxon>Chaetothyriales</taxon>
        <taxon>Herpotrichiellaceae</taxon>
        <taxon>Exophiala</taxon>
    </lineage>
</organism>
<dbReference type="Pfam" id="PF05551">
    <property type="entry name" value="zf-His_Me_endon"/>
    <property type="match status" value="1"/>
</dbReference>
<gene>
    <name evidence="3" type="ORF">PV11_03705</name>
</gene>
<accession>A0A0D1YF56</accession>
<feature type="region of interest" description="Disordered" evidence="1">
    <location>
        <begin position="86"/>
        <end position="111"/>
    </location>
</feature>
<evidence type="ECO:0000313" key="3">
    <source>
        <dbReference type="EMBL" id="KIV81527.1"/>
    </source>
</evidence>
<feature type="region of interest" description="Disordered" evidence="1">
    <location>
        <begin position="24"/>
        <end position="51"/>
    </location>
</feature>
<dbReference type="SUPFAM" id="SSF54060">
    <property type="entry name" value="His-Me finger endonucleases"/>
    <property type="match status" value="1"/>
</dbReference>
<dbReference type="InterPro" id="IPR044930">
    <property type="entry name" value="Homing_endonuclease_His-Me"/>
</dbReference>
<evidence type="ECO:0000256" key="1">
    <source>
        <dbReference type="SAM" id="MobiDB-lite"/>
    </source>
</evidence>
<evidence type="ECO:0000259" key="2">
    <source>
        <dbReference type="Pfam" id="PF05551"/>
    </source>
</evidence>
<evidence type="ECO:0000313" key="4">
    <source>
        <dbReference type="Proteomes" id="UP000053599"/>
    </source>
</evidence>
<proteinExistence type="predicted"/>
<feature type="domain" description="Zinc-binding loop region of homing endonuclease" evidence="2">
    <location>
        <begin position="529"/>
        <end position="594"/>
    </location>
</feature>
<dbReference type="EMBL" id="KN846952">
    <property type="protein sequence ID" value="KIV81527.1"/>
    <property type="molecule type" value="Genomic_DNA"/>
</dbReference>
<dbReference type="Gene3D" id="3.90.75.10">
    <property type="entry name" value="Homing Intron 3 (I-ppo) Encoded Endonuclease, Chain A"/>
    <property type="match status" value="1"/>
</dbReference>
<dbReference type="AlphaFoldDB" id="A0A0D1YF56"/>